<organism evidence="2 3">
    <name type="scientific">Scleroderma citrinum Foug A</name>
    <dbReference type="NCBI Taxonomy" id="1036808"/>
    <lineage>
        <taxon>Eukaryota</taxon>
        <taxon>Fungi</taxon>
        <taxon>Dikarya</taxon>
        <taxon>Basidiomycota</taxon>
        <taxon>Agaricomycotina</taxon>
        <taxon>Agaricomycetes</taxon>
        <taxon>Agaricomycetidae</taxon>
        <taxon>Boletales</taxon>
        <taxon>Sclerodermatineae</taxon>
        <taxon>Sclerodermataceae</taxon>
        <taxon>Scleroderma</taxon>
    </lineage>
</organism>
<reference evidence="3" key="2">
    <citation type="submission" date="2015-01" db="EMBL/GenBank/DDBJ databases">
        <title>Evolutionary Origins and Diversification of the Mycorrhizal Mutualists.</title>
        <authorList>
            <consortium name="DOE Joint Genome Institute"/>
            <consortium name="Mycorrhizal Genomics Consortium"/>
            <person name="Kohler A."/>
            <person name="Kuo A."/>
            <person name="Nagy L.G."/>
            <person name="Floudas D."/>
            <person name="Copeland A."/>
            <person name="Barry K.W."/>
            <person name="Cichocki N."/>
            <person name="Veneault-Fourrey C."/>
            <person name="LaButti K."/>
            <person name="Lindquist E.A."/>
            <person name="Lipzen A."/>
            <person name="Lundell T."/>
            <person name="Morin E."/>
            <person name="Murat C."/>
            <person name="Riley R."/>
            <person name="Ohm R."/>
            <person name="Sun H."/>
            <person name="Tunlid A."/>
            <person name="Henrissat B."/>
            <person name="Grigoriev I.V."/>
            <person name="Hibbett D.S."/>
            <person name="Martin F."/>
        </authorList>
    </citation>
    <scope>NUCLEOTIDE SEQUENCE [LARGE SCALE GENOMIC DNA]</scope>
    <source>
        <strain evidence="3">Foug A</strain>
    </source>
</reference>
<feature type="compositionally biased region" description="Basic and acidic residues" evidence="1">
    <location>
        <begin position="30"/>
        <end position="43"/>
    </location>
</feature>
<dbReference type="AlphaFoldDB" id="A0A0C3D452"/>
<proteinExistence type="predicted"/>
<dbReference type="EMBL" id="KN822279">
    <property type="protein sequence ID" value="KIM51169.1"/>
    <property type="molecule type" value="Genomic_DNA"/>
</dbReference>
<reference evidence="2 3" key="1">
    <citation type="submission" date="2014-04" db="EMBL/GenBank/DDBJ databases">
        <authorList>
            <consortium name="DOE Joint Genome Institute"/>
            <person name="Kuo A."/>
            <person name="Kohler A."/>
            <person name="Nagy L.G."/>
            <person name="Floudas D."/>
            <person name="Copeland A."/>
            <person name="Barry K.W."/>
            <person name="Cichocki N."/>
            <person name="Veneault-Fourrey C."/>
            <person name="LaButti K."/>
            <person name="Lindquist E.A."/>
            <person name="Lipzen A."/>
            <person name="Lundell T."/>
            <person name="Morin E."/>
            <person name="Murat C."/>
            <person name="Sun H."/>
            <person name="Tunlid A."/>
            <person name="Henrissat B."/>
            <person name="Grigoriev I.V."/>
            <person name="Hibbett D.S."/>
            <person name="Martin F."/>
            <person name="Nordberg H.P."/>
            <person name="Cantor M.N."/>
            <person name="Hua S.X."/>
        </authorList>
    </citation>
    <scope>NUCLEOTIDE SEQUENCE [LARGE SCALE GENOMIC DNA]</scope>
    <source>
        <strain evidence="2 3">Foug A</strain>
    </source>
</reference>
<protein>
    <submittedName>
        <fullName evidence="2">Uncharacterized protein</fullName>
    </submittedName>
</protein>
<evidence type="ECO:0000313" key="3">
    <source>
        <dbReference type="Proteomes" id="UP000053989"/>
    </source>
</evidence>
<dbReference type="HOGENOM" id="CLU_1595523_0_0_1"/>
<feature type="region of interest" description="Disordered" evidence="1">
    <location>
        <begin position="141"/>
        <end position="167"/>
    </location>
</feature>
<dbReference type="OrthoDB" id="248233at2759"/>
<feature type="region of interest" description="Disordered" evidence="1">
    <location>
        <begin position="1"/>
        <end position="62"/>
    </location>
</feature>
<dbReference type="Proteomes" id="UP000053989">
    <property type="component" value="Unassembled WGS sequence"/>
</dbReference>
<dbReference type="InParanoid" id="A0A0C3D452"/>
<gene>
    <name evidence="2" type="ORF">SCLCIDRAFT_33668</name>
</gene>
<accession>A0A0C3D452</accession>
<keyword evidence="3" id="KW-1185">Reference proteome</keyword>
<evidence type="ECO:0000313" key="2">
    <source>
        <dbReference type="EMBL" id="KIM51169.1"/>
    </source>
</evidence>
<sequence length="167" mass="18335">MTEPKPNIATGIECGDHAEGPQDHGGQQNWEREHEFDLRDPSHTESLSQPLDDPPTSPTGKDAIAQAIPRLIPELEEPKWHLLEGGQACCEMGVADSGGLVGLPNQELEESFETLETMAGEISGSVFIVKQIDVLPLLSGLPQSQPERWEGRKRKRRDMLGAVHELS</sequence>
<name>A0A0C3D452_9AGAM</name>
<evidence type="ECO:0000256" key="1">
    <source>
        <dbReference type="SAM" id="MobiDB-lite"/>
    </source>
</evidence>